<dbReference type="RefSeq" id="WP_123805085.1">
    <property type="nucleotide sequence ID" value="NZ_RPFL01000007.1"/>
</dbReference>
<evidence type="ECO:0000313" key="1">
    <source>
        <dbReference type="EMBL" id="RPD89373.1"/>
    </source>
</evidence>
<protein>
    <submittedName>
        <fullName evidence="1">Uncharacterized protein</fullName>
    </submittedName>
</protein>
<dbReference type="AlphaFoldDB" id="A0A3N4NQ44"/>
<reference evidence="1 2" key="1">
    <citation type="submission" date="2018-11" db="EMBL/GenBank/DDBJ databases">
        <title>Neisseria weixii sp. nov. isolated from the rectal contents of plateau pika (Ochotona cruzoniae).</title>
        <authorList>
            <person name="Zhang G."/>
        </authorList>
    </citation>
    <scope>NUCLEOTIDE SEQUENCE [LARGE SCALE GENOMIC DNA]</scope>
    <source>
        <strain evidence="1 2">10009</strain>
    </source>
</reference>
<keyword evidence="2" id="KW-1185">Reference proteome</keyword>
<sequence length="87" mass="10258">MNISDIIRLSQTEALEAVAEETAARADRIIETCHIDELRAEATLGEWRVIEAVANRLAEKEILEEMEHEAAEREYRRQEDREYWRCL</sequence>
<dbReference type="Proteomes" id="UP000272412">
    <property type="component" value="Unassembled WGS sequence"/>
</dbReference>
<gene>
    <name evidence="1" type="ORF">EGK74_03900</name>
</gene>
<evidence type="ECO:0000313" key="2">
    <source>
        <dbReference type="Proteomes" id="UP000272412"/>
    </source>
</evidence>
<dbReference type="EMBL" id="RPFL01000007">
    <property type="protein sequence ID" value="RPD89373.1"/>
    <property type="molecule type" value="Genomic_DNA"/>
</dbReference>
<accession>A0A3N4NQ44</accession>
<name>A0A3N4NQ44_9NEIS</name>
<comment type="caution">
    <text evidence="1">The sequence shown here is derived from an EMBL/GenBank/DDBJ whole genome shotgun (WGS) entry which is preliminary data.</text>
</comment>
<proteinExistence type="predicted"/>
<organism evidence="1 2">
    <name type="scientific">Neisseria weixii</name>
    <dbReference type="NCBI Taxonomy" id="1853276"/>
    <lineage>
        <taxon>Bacteria</taxon>
        <taxon>Pseudomonadati</taxon>
        <taxon>Pseudomonadota</taxon>
        <taxon>Betaproteobacteria</taxon>
        <taxon>Neisseriales</taxon>
        <taxon>Neisseriaceae</taxon>
        <taxon>Neisseria</taxon>
    </lineage>
</organism>